<accession>A0A2H1VIM4</accession>
<feature type="region of interest" description="Disordered" evidence="1">
    <location>
        <begin position="282"/>
        <end position="303"/>
    </location>
</feature>
<evidence type="ECO:0000313" key="2">
    <source>
        <dbReference type="EMBL" id="SOQ40677.1"/>
    </source>
</evidence>
<evidence type="ECO:0000256" key="1">
    <source>
        <dbReference type="SAM" id="MobiDB-lite"/>
    </source>
</evidence>
<protein>
    <submittedName>
        <fullName evidence="2">SFRICE_002800</fullName>
    </submittedName>
</protein>
<gene>
    <name evidence="2" type="ORF">SFRICE_002800</name>
</gene>
<proteinExistence type="predicted"/>
<organism evidence="2">
    <name type="scientific">Spodoptera frugiperda</name>
    <name type="common">Fall armyworm</name>
    <dbReference type="NCBI Taxonomy" id="7108"/>
    <lineage>
        <taxon>Eukaryota</taxon>
        <taxon>Metazoa</taxon>
        <taxon>Ecdysozoa</taxon>
        <taxon>Arthropoda</taxon>
        <taxon>Hexapoda</taxon>
        <taxon>Insecta</taxon>
        <taxon>Pterygota</taxon>
        <taxon>Neoptera</taxon>
        <taxon>Endopterygota</taxon>
        <taxon>Lepidoptera</taxon>
        <taxon>Glossata</taxon>
        <taxon>Ditrysia</taxon>
        <taxon>Noctuoidea</taxon>
        <taxon>Noctuidae</taxon>
        <taxon>Amphipyrinae</taxon>
        <taxon>Spodoptera</taxon>
    </lineage>
</organism>
<sequence>MATELKTIHDKLKNIKTNLVKSNYSRRTKVFLQQKLSEATQLRSQFDDCMLILSQQIERKQLKSQVLVEIQAYCDSIRHIYIDIEDICSKEYCPPSHKIVEGVERKSIDMASFDFKVATSLLPVMTGEENVTKNLIDAIELYSSTLNEQGIDMLIKFVLKTRLNQSAKLRLSSTYETCDALLVDMRLHLLSKKSSTSIHKEMLQVKQNGMSLDNYGRKIEELFVDLTISQADGDQNAYTVLRPLNEKIAVRSFNDGLRNQQLRTILSARNYTSLKDTIRAAKDEEASSSRQNPEPSVYFGNRGKFSNNRYFRNNNRGRFGQSNQQWSRGSLQTNYANRQPRGQISGTYPQRGGGYPRRGQSGFHGVSNTGKSESFLCALESLRVVASLLSLRNTLRKALRNASDAGLPPASGADDVGVGNSVSVGVPLAVPAVPPVDEARNNIECLFYVKWPDVWPLSRLMHLAADEPSARRRGRAAAYYRPHCRPGQTYRILVAEPCLLLFRRHCSNSPLDLRARGQR</sequence>
<dbReference type="EMBL" id="ODYU01002773">
    <property type="protein sequence ID" value="SOQ40677.1"/>
    <property type="molecule type" value="Genomic_DNA"/>
</dbReference>
<dbReference type="AlphaFoldDB" id="A0A2H1VIM4"/>
<reference evidence="2" key="1">
    <citation type="submission" date="2016-07" db="EMBL/GenBank/DDBJ databases">
        <authorList>
            <person name="Bretaudeau A."/>
        </authorList>
    </citation>
    <scope>NUCLEOTIDE SEQUENCE</scope>
    <source>
        <strain evidence="2">Rice</strain>
        <tissue evidence="2">Whole body</tissue>
    </source>
</reference>
<name>A0A2H1VIM4_SPOFR</name>